<dbReference type="GO" id="GO:0016740">
    <property type="term" value="F:transferase activity"/>
    <property type="evidence" value="ECO:0007669"/>
    <property type="project" value="UniProtKB-KW"/>
</dbReference>
<name>A0A345YGH0_9SPHN</name>
<dbReference type="AlphaFoldDB" id="A0A345YGH0"/>
<protein>
    <submittedName>
        <fullName evidence="1">GCN5 family acetyltransferase</fullName>
    </submittedName>
</protein>
<dbReference type="KEGG" id="err:DVR09_12450"/>
<organism evidence="1 2">
    <name type="scientific">Erythrobacter aureus</name>
    <dbReference type="NCBI Taxonomy" id="2182384"/>
    <lineage>
        <taxon>Bacteria</taxon>
        <taxon>Pseudomonadati</taxon>
        <taxon>Pseudomonadota</taxon>
        <taxon>Alphaproteobacteria</taxon>
        <taxon>Sphingomonadales</taxon>
        <taxon>Erythrobacteraceae</taxon>
        <taxon>Erythrobacter/Porphyrobacter group</taxon>
        <taxon>Erythrobacter</taxon>
    </lineage>
</organism>
<evidence type="ECO:0000313" key="2">
    <source>
        <dbReference type="Proteomes" id="UP000254508"/>
    </source>
</evidence>
<dbReference type="OrthoDB" id="194151at2"/>
<gene>
    <name evidence="1" type="ORF">DVR09_12450</name>
</gene>
<evidence type="ECO:0000313" key="1">
    <source>
        <dbReference type="EMBL" id="AXK43022.1"/>
    </source>
</evidence>
<dbReference type="RefSeq" id="WP_115417190.1">
    <property type="nucleotide sequence ID" value="NZ_CP031357.1"/>
</dbReference>
<reference evidence="2" key="1">
    <citation type="submission" date="2018-07" db="EMBL/GenBank/DDBJ databases">
        <title>Genome sequence of Erythrobacter strain YH-07, an antagonistic bacterium isolated from Yellow Sea.</title>
        <authorList>
            <person name="Tang T."/>
            <person name="Liu Q."/>
            <person name="Sun X."/>
        </authorList>
    </citation>
    <scope>NUCLEOTIDE SEQUENCE [LARGE SCALE GENOMIC DNA]</scope>
    <source>
        <strain evidence="2">YH-07</strain>
    </source>
</reference>
<proteinExistence type="predicted"/>
<dbReference type="EMBL" id="CP031357">
    <property type="protein sequence ID" value="AXK43022.1"/>
    <property type="molecule type" value="Genomic_DNA"/>
</dbReference>
<dbReference type="Proteomes" id="UP000254508">
    <property type="component" value="Chromosome"/>
</dbReference>
<accession>A0A345YGH0</accession>
<keyword evidence="2" id="KW-1185">Reference proteome</keyword>
<keyword evidence="1" id="KW-0808">Transferase</keyword>
<sequence>MGETDNDVTPAYPPALDAAKVGSYPALTKSGGGYVWDEVLEYRVWSHPERGAPDECDGSDYYYAFDSYPDALAFSESREGTERPLALVLQREHINEPRPGVFEHVTQERITEWKVEWLSRSRRTANTIPDFLSADAPPNRLEILRGEVD</sequence>